<proteinExistence type="predicted"/>
<accession>A0ABT1AA25</accession>
<dbReference type="PANTHER" id="PTHR38436">
    <property type="entry name" value="POLYKETIDE CYCLASE SNOAL-LIKE DOMAIN"/>
    <property type="match status" value="1"/>
</dbReference>
<evidence type="ECO:0000313" key="1">
    <source>
        <dbReference type="EMBL" id="MCO1659890.1"/>
    </source>
</evidence>
<sequence length="131" mass="15331">MSGDLEEVYRAYIDALNGRRLDDLDQFVHALVVYNDRTISRQQYAEMIAEDVRRIPDLHFTVDLLVTGDDVVACRLWFDCTPEHEFAGIAPTGRRVTFAEHVFYRFRDGRIERVWSLIDTDAVRDQARNDH</sequence>
<dbReference type="Gene3D" id="3.10.450.50">
    <property type="match status" value="1"/>
</dbReference>
<dbReference type="PANTHER" id="PTHR38436:SF1">
    <property type="entry name" value="ESTER CYCLASE"/>
    <property type="match status" value="1"/>
</dbReference>
<dbReference type="EMBL" id="JAGSOV010000073">
    <property type="protein sequence ID" value="MCO1659890.1"/>
    <property type="molecule type" value="Genomic_DNA"/>
</dbReference>
<dbReference type="Proteomes" id="UP001165283">
    <property type="component" value="Unassembled WGS sequence"/>
</dbReference>
<gene>
    <name evidence="1" type="ORF">KDL28_32995</name>
</gene>
<evidence type="ECO:0000313" key="2">
    <source>
        <dbReference type="Proteomes" id="UP001165283"/>
    </source>
</evidence>
<reference evidence="1" key="1">
    <citation type="submission" date="2021-04" db="EMBL/GenBank/DDBJ databases">
        <title>Pseudonocardia sp. nov., isolated from sandy soil of mangrove forest.</title>
        <authorList>
            <person name="Zan Z."/>
            <person name="Huang R."/>
            <person name="Liu W."/>
        </authorList>
    </citation>
    <scope>NUCLEOTIDE SEQUENCE</scope>
    <source>
        <strain evidence="1">S2-4</strain>
    </source>
</reference>
<comment type="caution">
    <text evidence="1">The sequence shown here is derived from an EMBL/GenBank/DDBJ whole genome shotgun (WGS) entry which is preliminary data.</text>
</comment>
<organism evidence="1 2">
    <name type="scientific">Pseudonocardia humida</name>
    <dbReference type="NCBI Taxonomy" id="2800819"/>
    <lineage>
        <taxon>Bacteria</taxon>
        <taxon>Bacillati</taxon>
        <taxon>Actinomycetota</taxon>
        <taxon>Actinomycetes</taxon>
        <taxon>Pseudonocardiales</taxon>
        <taxon>Pseudonocardiaceae</taxon>
        <taxon>Pseudonocardia</taxon>
    </lineage>
</organism>
<dbReference type="InterPro" id="IPR009959">
    <property type="entry name" value="Cyclase_SnoaL-like"/>
</dbReference>
<dbReference type="SUPFAM" id="SSF54427">
    <property type="entry name" value="NTF2-like"/>
    <property type="match status" value="1"/>
</dbReference>
<keyword evidence="2" id="KW-1185">Reference proteome</keyword>
<dbReference type="RefSeq" id="WP_252444989.1">
    <property type="nucleotide sequence ID" value="NZ_JAGSOV010000073.1"/>
</dbReference>
<dbReference type="InterPro" id="IPR032710">
    <property type="entry name" value="NTF2-like_dom_sf"/>
</dbReference>
<dbReference type="Pfam" id="PF07366">
    <property type="entry name" value="SnoaL"/>
    <property type="match status" value="1"/>
</dbReference>
<protein>
    <submittedName>
        <fullName evidence="1">Ester cyclase</fullName>
    </submittedName>
</protein>
<name>A0ABT1AA25_9PSEU</name>